<dbReference type="KEGG" id="snk:CP967_21925"/>
<dbReference type="Gene3D" id="1.10.510.10">
    <property type="entry name" value="Transferase(Phosphotransferase) domain 1"/>
    <property type="match status" value="1"/>
</dbReference>
<dbReference type="OrthoDB" id="5291879at2"/>
<gene>
    <name evidence="1" type="ORF">CP967_21925</name>
</gene>
<accession>A0A5J6FD21</accession>
<dbReference type="Gene3D" id="1.20.1270.240">
    <property type="match status" value="1"/>
</dbReference>
<evidence type="ECO:0000313" key="2">
    <source>
        <dbReference type="Proteomes" id="UP000326178"/>
    </source>
</evidence>
<dbReference type="Proteomes" id="UP000326178">
    <property type="component" value="Chromosome"/>
</dbReference>
<proteinExistence type="predicted"/>
<dbReference type="AlphaFoldDB" id="A0A5J6FD21"/>
<keyword evidence="2" id="KW-1185">Reference proteome</keyword>
<dbReference type="EMBL" id="CP023702">
    <property type="protein sequence ID" value="QEU74298.1"/>
    <property type="molecule type" value="Genomic_DNA"/>
</dbReference>
<reference evidence="1 2" key="1">
    <citation type="submission" date="2017-09" db="EMBL/GenBank/DDBJ databases">
        <authorList>
            <person name="Lee N."/>
            <person name="Cho B.-K."/>
        </authorList>
    </citation>
    <scope>NUCLEOTIDE SEQUENCE [LARGE SCALE GENOMIC DNA]</scope>
    <source>
        <strain evidence="1 2">ATCC 12769</strain>
    </source>
</reference>
<name>A0A5J6FD21_9ACTN</name>
<evidence type="ECO:0000313" key="1">
    <source>
        <dbReference type="EMBL" id="QEU74298.1"/>
    </source>
</evidence>
<protein>
    <submittedName>
        <fullName evidence="1">Uncharacterized protein</fullName>
    </submittedName>
</protein>
<dbReference type="RefSeq" id="WP_150489595.1">
    <property type="nucleotide sequence ID" value="NZ_BMUV01000006.1"/>
</dbReference>
<organism evidence="1 2">
    <name type="scientific">Streptomyces nitrosporeus</name>
    <dbReference type="NCBI Taxonomy" id="28894"/>
    <lineage>
        <taxon>Bacteria</taxon>
        <taxon>Bacillati</taxon>
        <taxon>Actinomycetota</taxon>
        <taxon>Actinomycetes</taxon>
        <taxon>Kitasatosporales</taxon>
        <taxon>Streptomycetaceae</taxon>
        <taxon>Streptomyces</taxon>
    </lineage>
</organism>
<sequence length="140" mass="14856">MPYEEALAERLREAGYAVKHVEKADGGVVAAGNIVAARAGAPTLIDPAASCSWPEADISTLWCSTRSPATDRFFTVDQAVAGLPDGWEERMPVLNLRELLSTLAHGDDHRDAAEVVRELIAPFRSRNGGRGRSGGGRGGS</sequence>